<organism evidence="2 3">
    <name type="scientific">Aspergillus taichungensis</name>
    <dbReference type="NCBI Taxonomy" id="482145"/>
    <lineage>
        <taxon>Eukaryota</taxon>
        <taxon>Fungi</taxon>
        <taxon>Dikarya</taxon>
        <taxon>Ascomycota</taxon>
        <taxon>Pezizomycotina</taxon>
        <taxon>Eurotiomycetes</taxon>
        <taxon>Eurotiomycetidae</taxon>
        <taxon>Eurotiales</taxon>
        <taxon>Aspergillaceae</taxon>
        <taxon>Aspergillus</taxon>
        <taxon>Aspergillus subgen. Circumdati</taxon>
    </lineage>
</organism>
<dbReference type="PANTHER" id="PTHR24148:SF73">
    <property type="entry name" value="HET DOMAIN PROTEIN (AFU_ORTHOLOGUE AFUA_8G01020)"/>
    <property type="match status" value="1"/>
</dbReference>
<evidence type="ECO:0000313" key="3">
    <source>
        <dbReference type="Proteomes" id="UP000235023"/>
    </source>
</evidence>
<keyword evidence="3" id="KW-1185">Reference proteome</keyword>
<dbReference type="InterPro" id="IPR052895">
    <property type="entry name" value="HetReg/Transcr_Mod"/>
</dbReference>
<protein>
    <recommendedName>
        <fullName evidence="4">Heterokaryon incompatibility domain-containing protein</fullName>
    </recommendedName>
</protein>
<dbReference type="Proteomes" id="UP000235023">
    <property type="component" value="Unassembled WGS sequence"/>
</dbReference>
<proteinExistence type="predicted"/>
<accession>A0A2J5HJD6</accession>
<dbReference type="OrthoDB" id="2157530at2759"/>
<evidence type="ECO:0000313" key="2">
    <source>
        <dbReference type="EMBL" id="PLN77165.1"/>
    </source>
</evidence>
<gene>
    <name evidence="2" type="ORF">BDW42DRAFT_188215</name>
</gene>
<sequence>MMNGLREDFQALKINSVESLLYMTGAFQAQDPRDRIYSLLGLQGANISRSDSKVVEPDYEKPVEDVFVDAARACIMQSSSLTICGLKDCASSQMQESLPSWVPNFATTALNPTTSLCRPVPLRPYNACGDTSLVVAWPYEERQDLLVTSSCNIETIVSVSNDLPWGREALTSIALEWTKLASTVGRQYPTGEFAPDAFVRTCVVDTSGSLRQSPMPRDYHVSLCRLFERCYDHHISLKCGGLDTIDEIIFKECTNPLIATLIVDTYRTESPTDRNEAEQNATASVDTTVGGGGPSSGGAPVDPNAVEALWQACNNRRFFVTGNGFFGLGPRDLRMGDEVHILGGTPVPFILRPYVASTAGSDAPDEDGRTPTVLDVIGEDDMRLYRMVGECYIHGYMQGEVATRNDVEWEGVGIF</sequence>
<dbReference type="Pfam" id="PF26639">
    <property type="entry name" value="Het-6_barrel"/>
    <property type="match status" value="1"/>
</dbReference>
<evidence type="ECO:0000256" key="1">
    <source>
        <dbReference type="SAM" id="MobiDB-lite"/>
    </source>
</evidence>
<feature type="region of interest" description="Disordered" evidence="1">
    <location>
        <begin position="269"/>
        <end position="300"/>
    </location>
</feature>
<name>A0A2J5HJD6_9EURO</name>
<dbReference type="PANTHER" id="PTHR24148">
    <property type="entry name" value="ANKYRIN REPEAT DOMAIN-CONTAINING PROTEIN 39 HOMOLOG-RELATED"/>
    <property type="match status" value="1"/>
</dbReference>
<dbReference type="AlphaFoldDB" id="A0A2J5HJD6"/>
<dbReference type="EMBL" id="KZ559601">
    <property type="protein sequence ID" value="PLN77165.1"/>
    <property type="molecule type" value="Genomic_DNA"/>
</dbReference>
<evidence type="ECO:0008006" key="4">
    <source>
        <dbReference type="Google" id="ProtNLM"/>
    </source>
</evidence>
<reference evidence="3" key="1">
    <citation type="submission" date="2017-12" db="EMBL/GenBank/DDBJ databases">
        <authorList>
            <consortium name="DOE Joint Genome Institute"/>
            <person name="Mondo S.J."/>
            <person name="Kjaerbolling I."/>
            <person name="Vesth T.C."/>
            <person name="Frisvad J.C."/>
            <person name="Nybo J.L."/>
            <person name="Theobald S."/>
            <person name="Kuo A."/>
            <person name="Bowyer P."/>
            <person name="Matsuda Y."/>
            <person name="Lyhne E.K."/>
            <person name="Kogle M.E."/>
            <person name="Clum A."/>
            <person name="Lipzen A."/>
            <person name="Salamov A."/>
            <person name="Ngan C.Y."/>
            <person name="Daum C."/>
            <person name="Chiniquy J."/>
            <person name="Barry K."/>
            <person name="LaButti K."/>
            <person name="Haridas S."/>
            <person name="Simmons B.A."/>
            <person name="Magnuson J.K."/>
            <person name="Mortensen U.H."/>
            <person name="Larsen T.O."/>
            <person name="Grigoriev I.V."/>
            <person name="Baker S.E."/>
            <person name="Andersen M.R."/>
            <person name="Nordberg H.P."/>
            <person name="Cantor M.N."/>
            <person name="Hua S.X."/>
        </authorList>
    </citation>
    <scope>NUCLEOTIDE SEQUENCE [LARGE SCALE GENOMIC DNA]</scope>
    <source>
        <strain evidence="3">IBT 19404</strain>
    </source>
</reference>